<reference evidence="3" key="1">
    <citation type="submission" date="2014-12" db="EMBL/GenBank/DDBJ databases">
        <title>Genome Sequence of Valsa Canker Pathogens Uncovers a Specific Adaption of Colonization on Woody Bark.</title>
        <authorList>
            <person name="Yin Z."/>
            <person name="Liu H."/>
            <person name="Gao X."/>
            <person name="Li Z."/>
            <person name="Song N."/>
            <person name="Ke X."/>
            <person name="Dai Q."/>
            <person name="Wu Y."/>
            <person name="Sun Y."/>
            <person name="Xu J.-R."/>
            <person name="Kang Z.K."/>
            <person name="Wang L."/>
            <person name="Huang L."/>
        </authorList>
    </citation>
    <scope>NUCLEOTIDE SEQUENCE [LARGE SCALE GENOMIC DNA]</scope>
    <source>
        <strain evidence="3">SXYL134</strain>
    </source>
</reference>
<evidence type="ECO:0000256" key="1">
    <source>
        <dbReference type="SAM" id="MobiDB-lite"/>
    </source>
</evidence>
<feature type="region of interest" description="Disordered" evidence="1">
    <location>
        <begin position="52"/>
        <end position="112"/>
    </location>
</feature>
<keyword evidence="3" id="KW-1185">Reference proteome</keyword>
<sequence>MPKGLDRVNCGGEGDRRESRDGRAGKMAALGLHLISQTLSSIRAIQRPARAAMQLKTHQKPPENAAPPTYTATLGRDSVPSPRHAGTSDAVAEKLKHPTALGPPSDLHLKRC</sequence>
<organism evidence="2 3">
    <name type="scientific">Cytospora mali</name>
    <name type="common">Apple Valsa canker fungus</name>
    <name type="synonym">Valsa mali</name>
    <dbReference type="NCBI Taxonomy" id="578113"/>
    <lineage>
        <taxon>Eukaryota</taxon>
        <taxon>Fungi</taxon>
        <taxon>Dikarya</taxon>
        <taxon>Ascomycota</taxon>
        <taxon>Pezizomycotina</taxon>
        <taxon>Sordariomycetes</taxon>
        <taxon>Sordariomycetidae</taxon>
        <taxon>Diaporthales</taxon>
        <taxon>Cytosporaceae</taxon>
        <taxon>Cytospora</taxon>
    </lineage>
</organism>
<proteinExistence type="predicted"/>
<feature type="compositionally biased region" description="Basic and acidic residues" evidence="1">
    <location>
        <begin position="13"/>
        <end position="24"/>
    </location>
</feature>
<dbReference type="EMBL" id="KN714723">
    <property type="protein sequence ID" value="KUI59056.1"/>
    <property type="molecule type" value="Genomic_DNA"/>
</dbReference>
<evidence type="ECO:0000313" key="3">
    <source>
        <dbReference type="Proteomes" id="UP000078576"/>
    </source>
</evidence>
<evidence type="ECO:0000313" key="2">
    <source>
        <dbReference type="EMBL" id="KUI59056.1"/>
    </source>
</evidence>
<accession>A0A194V5E0</accession>
<gene>
    <name evidence="2" type="ORF">VP1G_11145</name>
</gene>
<protein>
    <submittedName>
        <fullName evidence="2">Uncharacterized protein</fullName>
    </submittedName>
</protein>
<dbReference type="Proteomes" id="UP000078576">
    <property type="component" value="Unassembled WGS sequence"/>
</dbReference>
<name>A0A194V5E0_CYTMA</name>
<dbReference type="AlphaFoldDB" id="A0A194V5E0"/>
<feature type="region of interest" description="Disordered" evidence="1">
    <location>
        <begin position="1"/>
        <end position="24"/>
    </location>
</feature>